<dbReference type="Proteomes" id="UP001153334">
    <property type="component" value="Unassembled WGS sequence"/>
</dbReference>
<sequence>MQFSVFFAAVLATAIAASPLDLPIPPKRTYSSSPTSTMPAYPYPTGTPYEACPSGLYSVSQCCATDILGIADLDCHSRKSAFLNKSALEPRPYPRAHQNSDIPARLTVNEPDAALFLWLAKLFSA</sequence>
<evidence type="ECO:0000313" key="1">
    <source>
        <dbReference type="EMBL" id="KAJ8114654.1"/>
    </source>
</evidence>
<name>A0ACC2IHS5_9PEZI</name>
<comment type="caution">
    <text evidence="1">The sequence shown here is derived from an EMBL/GenBank/DDBJ whole genome shotgun (WGS) entry which is preliminary data.</text>
</comment>
<organism evidence="1 2">
    <name type="scientific">Nemania bipapillata</name>
    <dbReference type="NCBI Taxonomy" id="110536"/>
    <lineage>
        <taxon>Eukaryota</taxon>
        <taxon>Fungi</taxon>
        <taxon>Dikarya</taxon>
        <taxon>Ascomycota</taxon>
        <taxon>Pezizomycotina</taxon>
        <taxon>Sordariomycetes</taxon>
        <taxon>Xylariomycetidae</taxon>
        <taxon>Xylariales</taxon>
        <taxon>Xylariaceae</taxon>
        <taxon>Nemania</taxon>
    </lineage>
</organism>
<gene>
    <name evidence="1" type="ORF">ONZ43_g4850</name>
</gene>
<reference evidence="1" key="1">
    <citation type="submission" date="2022-11" db="EMBL/GenBank/DDBJ databases">
        <title>Genome Sequence of Nemania bipapillata.</title>
        <authorList>
            <person name="Buettner E."/>
        </authorList>
    </citation>
    <scope>NUCLEOTIDE SEQUENCE</scope>
    <source>
        <strain evidence="1">CP14</strain>
    </source>
</reference>
<evidence type="ECO:0000313" key="2">
    <source>
        <dbReference type="Proteomes" id="UP001153334"/>
    </source>
</evidence>
<dbReference type="EMBL" id="JAPESX010001387">
    <property type="protein sequence ID" value="KAJ8114654.1"/>
    <property type="molecule type" value="Genomic_DNA"/>
</dbReference>
<accession>A0ACC2IHS5</accession>
<keyword evidence="2" id="KW-1185">Reference proteome</keyword>
<protein>
    <submittedName>
        <fullName evidence="1">Uncharacterized protein</fullName>
    </submittedName>
</protein>
<proteinExistence type="predicted"/>